<dbReference type="Gene3D" id="1.10.443.10">
    <property type="entry name" value="Intergrase catalytic core"/>
    <property type="match status" value="1"/>
</dbReference>
<dbReference type="Proteomes" id="UP000767327">
    <property type="component" value="Unassembled WGS sequence"/>
</dbReference>
<dbReference type="InterPro" id="IPR010998">
    <property type="entry name" value="Integrase_recombinase_N"/>
</dbReference>
<dbReference type="GO" id="GO:0015074">
    <property type="term" value="P:DNA integration"/>
    <property type="evidence" value="ECO:0007669"/>
    <property type="project" value="UniProtKB-KW"/>
</dbReference>
<evidence type="ECO:0000313" key="6">
    <source>
        <dbReference type="EMBL" id="NLT79599.1"/>
    </source>
</evidence>
<keyword evidence="3" id="KW-0238">DNA-binding</keyword>
<dbReference type="PANTHER" id="PTHR30349:SF64">
    <property type="entry name" value="PROPHAGE INTEGRASE INTD-RELATED"/>
    <property type="match status" value="1"/>
</dbReference>
<dbReference type="InterPro" id="IPR002104">
    <property type="entry name" value="Integrase_catalytic"/>
</dbReference>
<evidence type="ECO:0000256" key="3">
    <source>
        <dbReference type="ARBA" id="ARBA00023125"/>
    </source>
</evidence>
<dbReference type="RefSeq" id="WP_273173495.1">
    <property type="nucleotide sequence ID" value="NZ_JAAXZR010000019.1"/>
</dbReference>
<dbReference type="InterPro" id="IPR004107">
    <property type="entry name" value="Integrase_SAM-like_N"/>
</dbReference>
<reference evidence="6" key="1">
    <citation type="journal article" date="2020" name="Biotechnol. Biofuels">
        <title>New insights from the biogas microbiome by comprehensive genome-resolved metagenomics of nearly 1600 species originating from multiple anaerobic digesters.</title>
        <authorList>
            <person name="Campanaro S."/>
            <person name="Treu L."/>
            <person name="Rodriguez-R L.M."/>
            <person name="Kovalovszki A."/>
            <person name="Ziels R.M."/>
            <person name="Maus I."/>
            <person name="Zhu X."/>
            <person name="Kougias P.G."/>
            <person name="Basile A."/>
            <person name="Luo G."/>
            <person name="Schluter A."/>
            <person name="Konstantinidis K.T."/>
            <person name="Angelidaki I."/>
        </authorList>
    </citation>
    <scope>NUCLEOTIDE SEQUENCE</scope>
    <source>
        <strain evidence="6">AS01afH2WH_6</strain>
    </source>
</reference>
<dbReference type="PANTHER" id="PTHR30349">
    <property type="entry name" value="PHAGE INTEGRASE-RELATED"/>
    <property type="match status" value="1"/>
</dbReference>
<organism evidence="6 7">
    <name type="scientific">Bifidobacterium crudilactis</name>
    <dbReference type="NCBI Taxonomy" id="327277"/>
    <lineage>
        <taxon>Bacteria</taxon>
        <taxon>Bacillati</taxon>
        <taxon>Actinomycetota</taxon>
        <taxon>Actinomycetes</taxon>
        <taxon>Bifidobacteriales</taxon>
        <taxon>Bifidobacteriaceae</taxon>
        <taxon>Bifidobacterium</taxon>
    </lineage>
</organism>
<dbReference type="CDD" id="cd01189">
    <property type="entry name" value="INT_ICEBs1_C_like"/>
    <property type="match status" value="1"/>
</dbReference>
<name>A0A971CYQ7_9BIFI</name>
<accession>A0A971CYQ7</accession>
<reference evidence="6" key="2">
    <citation type="submission" date="2020-01" db="EMBL/GenBank/DDBJ databases">
        <authorList>
            <person name="Campanaro S."/>
        </authorList>
    </citation>
    <scope>NUCLEOTIDE SEQUENCE</scope>
    <source>
        <strain evidence="6">AS01afH2WH_6</strain>
    </source>
</reference>
<keyword evidence="2" id="KW-0229">DNA integration</keyword>
<evidence type="ECO:0000256" key="4">
    <source>
        <dbReference type="ARBA" id="ARBA00023172"/>
    </source>
</evidence>
<evidence type="ECO:0000259" key="5">
    <source>
        <dbReference type="PROSITE" id="PS51898"/>
    </source>
</evidence>
<dbReference type="Pfam" id="PF14659">
    <property type="entry name" value="Phage_int_SAM_3"/>
    <property type="match status" value="1"/>
</dbReference>
<comment type="similarity">
    <text evidence="1">Belongs to the 'phage' integrase family.</text>
</comment>
<dbReference type="PROSITE" id="PS51898">
    <property type="entry name" value="TYR_RECOMBINASE"/>
    <property type="match status" value="1"/>
</dbReference>
<comment type="caution">
    <text evidence="6">The sequence shown here is derived from an EMBL/GenBank/DDBJ whole genome shotgun (WGS) entry which is preliminary data.</text>
</comment>
<dbReference type="AlphaFoldDB" id="A0A971CYQ7"/>
<dbReference type="Gene3D" id="1.10.150.130">
    <property type="match status" value="1"/>
</dbReference>
<dbReference type="GO" id="GO:0003677">
    <property type="term" value="F:DNA binding"/>
    <property type="evidence" value="ECO:0007669"/>
    <property type="project" value="UniProtKB-KW"/>
</dbReference>
<dbReference type="InterPro" id="IPR011010">
    <property type="entry name" value="DNA_brk_join_enz"/>
</dbReference>
<dbReference type="InterPro" id="IPR013762">
    <property type="entry name" value="Integrase-like_cat_sf"/>
</dbReference>
<sequence>MTSLGFRGAGSVFKTTNNGKSCFCASKTVTSVNGKRRFIRGFGDTEKAAYASLERLLRRHLENPSVPKSVSPKLKDFLPVWLKHVKASDVQDSTLLKYQRDQEHHILPLLGDLRLESITSQDLENVFYTDLPRILGPRAIQHCYTELNSLLIYANSIDVIESNPMRLVKRPTYSTKIKQKQNRFMGRYKDMSKHLLTWLEQEDCPYHDDYPRVLFMMLGLRRAELLGLTWDCVKNLNRKNKAVLIIHQELMRHEVNSGLTGWYIADRTKNSKPREITLPERWRKALIEEKNKGRKGGNGWDANLIFLTQRNKCINYNRHSERWKMILTDYYNLSKPKKEALPDDYYWRPHDNRHICASILIEEGVPVSTVQDLLGHTDDAMTLYYTHTTGESRHKAGSILDKQLT</sequence>
<dbReference type="GO" id="GO:0006310">
    <property type="term" value="P:DNA recombination"/>
    <property type="evidence" value="ECO:0007669"/>
    <property type="project" value="UniProtKB-KW"/>
</dbReference>
<evidence type="ECO:0000313" key="7">
    <source>
        <dbReference type="Proteomes" id="UP000767327"/>
    </source>
</evidence>
<protein>
    <submittedName>
        <fullName evidence="6">Tyrosine-type recombinase/integrase</fullName>
    </submittedName>
</protein>
<dbReference type="EMBL" id="JAAXZR010000019">
    <property type="protein sequence ID" value="NLT79599.1"/>
    <property type="molecule type" value="Genomic_DNA"/>
</dbReference>
<proteinExistence type="inferred from homology"/>
<evidence type="ECO:0000256" key="2">
    <source>
        <dbReference type="ARBA" id="ARBA00022908"/>
    </source>
</evidence>
<feature type="domain" description="Tyr recombinase" evidence="5">
    <location>
        <begin position="180"/>
        <end position="398"/>
    </location>
</feature>
<keyword evidence="4" id="KW-0233">DNA recombination</keyword>
<dbReference type="InterPro" id="IPR050090">
    <property type="entry name" value="Tyrosine_recombinase_XerCD"/>
</dbReference>
<dbReference type="Pfam" id="PF00589">
    <property type="entry name" value="Phage_integrase"/>
    <property type="match status" value="1"/>
</dbReference>
<dbReference type="SUPFAM" id="SSF56349">
    <property type="entry name" value="DNA breaking-rejoining enzymes"/>
    <property type="match status" value="1"/>
</dbReference>
<evidence type="ECO:0000256" key="1">
    <source>
        <dbReference type="ARBA" id="ARBA00008857"/>
    </source>
</evidence>
<gene>
    <name evidence="6" type="ORF">GXW98_04855</name>
</gene>